<sequence>MAAAGDEAVTLEDSVPAADGEAVTTEGAIESTLATDPPATEAKKSLDAMEGHNDALEAISTALSPPPCTPRRRTTSPTSPTPTTPSSPSPPASIIGIVTFAHDPPTLDAYLHRMIRMWKGERALEGVRIDQTRRCWTCEWMDGCEWRTQQSNRRVVKPDSEEEGEFWSNLDYESIEVRDSSGNLVDW</sequence>
<evidence type="ECO:0000313" key="4">
    <source>
        <dbReference type="Proteomes" id="UP000019377"/>
    </source>
</evidence>
<accession>V5EE67</accession>
<comment type="similarity">
    <text evidence="1">Belongs to the EXO5 family.</text>
</comment>
<dbReference type="Proteomes" id="UP000019377">
    <property type="component" value="Unassembled WGS sequence"/>
</dbReference>
<name>V5EE67_KALBG</name>
<dbReference type="Pfam" id="PF09810">
    <property type="entry name" value="Exo5"/>
    <property type="match status" value="1"/>
</dbReference>
<reference evidence="4" key="1">
    <citation type="journal article" date="2013" name="Genome Announc.">
        <title>Draft genome sequence of Pseudozyma brasiliensis sp. nov. strain GHG001, a high producer of endo-1,4-xylanase isolated from an insect pest of sugarcane.</title>
        <authorList>
            <person name="Oliveira J.V.D.C."/>
            <person name="dos Santos R.A.C."/>
            <person name="Borges T.A."/>
            <person name="Riano-Pachon D.M."/>
            <person name="Goldman G.H."/>
        </authorList>
    </citation>
    <scope>NUCLEOTIDE SEQUENCE [LARGE SCALE GENOMIC DNA]</scope>
    <source>
        <strain evidence="4">GHG001</strain>
    </source>
</reference>
<dbReference type="AlphaFoldDB" id="V5EE67"/>
<dbReference type="GO" id="GO:0036297">
    <property type="term" value="P:interstrand cross-link repair"/>
    <property type="evidence" value="ECO:0007669"/>
    <property type="project" value="TreeGrafter"/>
</dbReference>
<dbReference type="HOGENOM" id="CLU_1448302_0_0_1"/>
<dbReference type="PANTHER" id="PTHR14464:SF4">
    <property type="entry name" value="EXONUCLEASE V"/>
    <property type="match status" value="1"/>
</dbReference>
<dbReference type="PANTHER" id="PTHR14464">
    <property type="entry name" value="EXONUCLEASE V"/>
    <property type="match status" value="1"/>
</dbReference>
<dbReference type="eggNOG" id="KOG4760">
    <property type="taxonomic scope" value="Eukaryota"/>
</dbReference>
<keyword evidence="4" id="KW-1185">Reference proteome</keyword>
<feature type="compositionally biased region" description="Pro residues" evidence="2">
    <location>
        <begin position="79"/>
        <end position="91"/>
    </location>
</feature>
<evidence type="ECO:0000256" key="2">
    <source>
        <dbReference type="SAM" id="MobiDB-lite"/>
    </source>
</evidence>
<dbReference type="GO" id="GO:0005634">
    <property type="term" value="C:nucleus"/>
    <property type="evidence" value="ECO:0007669"/>
    <property type="project" value="TreeGrafter"/>
</dbReference>
<dbReference type="GO" id="GO:0045145">
    <property type="term" value="F:single-stranded DNA 5'-3' DNA exonuclease activity"/>
    <property type="evidence" value="ECO:0007669"/>
    <property type="project" value="InterPro"/>
</dbReference>
<feature type="region of interest" description="Disordered" evidence="2">
    <location>
        <begin position="1"/>
        <end position="94"/>
    </location>
</feature>
<dbReference type="GO" id="GO:0005739">
    <property type="term" value="C:mitochondrion"/>
    <property type="evidence" value="ECO:0007669"/>
    <property type="project" value="TreeGrafter"/>
</dbReference>
<proteinExistence type="inferred from homology"/>
<evidence type="ECO:0000256" key="1">
    <source>
        <dbReference type="ARBA" id="ARBA00009797"/>
    </source>
</evidence>
<organism evidence="3 4">
    <name type="scientific">Kalmanozyma brasiliensis (strain GHG001)</name>
    <name type="common">Yeast</name>
    <name type="synonym">Pseudozyma brasiliensis</name>
    <dbReference type="NCBI Taxonomy" id="1365824"/>
    <lineage>
        <taxon>Eukaryota</taxon>
        <taxon>Fungi</taxon>
        <taxon>Dikarya</taxon>
        <taxon>Basidiomycota</taxon>
        <taxon>Ustilaginomycotina</taxon>
        <taxon>Ustilaginomycetes</taxon>
        <taxon>Ustilaginales</taxon>
        <taxon>Ustilaginaceae</taxon>
        <taxon>Kalmanozyma</taxon>
    </lineage>
</organism>
<dbReference type="InterPro" id="IPR019190">
    <property type="entry name" value="EXOV"/>
</dbReference>
<dbReference type="EMBL" id="KI545856">
    <property type="protein sequence ID" value="EST08781.1"/>
    <property type="molecule type" value="Genomic_DNA"/>
</dbReference>
<dbReference type="OrthoDB" id="354769at2759"/>
<dbReference type="GeneID" id="27417341"/>
<feature type="compositionally biased region" description="Basic and acidic residues" evidence="2">
    <location>
        <begin position="41"/>
        <end position="55"/>
    </location>
</feature>
<gene>
    <name evidence="3" type="ORF">PSEUBRA_SCAF14g01548</name>
</gene>
<protein>
    <submittedName>
        <fullName evidence="3">Uncharacterized protein</fullName>
    </submittedName>
</protein>
<evidence type="ECO:0000313" key="3">
    <source>
        <dbReference type="EMBL" id="EST08781.1"/>
    </source>
</evidence>